<feature type="region of interest" description="Disordered" evidence="1">
    <location>
        <begin position="29"/>
        <end position="62"/>
    </location>
</feature>
<accession>A0A3M0GC05</accession>
<feature type="compositionally biased region" description="Low complexity" evidence="1">
    <location>
        <begin position="52"/>
        <end position="62"/>
    </location>
</feature>
<name>A0A3M0GC05_9ACTN</name>
<dbReference type="PROSITE" id="PS51257">
    <property type="entry name" value="PROKAR_LIPOPROTEIN"/>
    <property type="match status" value="1"/>
</dbReference>
<dbReference type="InterPro" id="IPR050583">
    <property type="entry name" value="Mycobacterial_A85_antigen"/>
</dbReference>
<feature type="signal peptide" evidence="2">
    <location>
        <begin position="1"/>
        <end position="26"/>
    </location>
</feature>
<proteinExistence type="predicted"/>
<evidence type="ECO:0000256" key="1">
    <source>
        <dbReference type="SAM" id="MobiDB-lite"/>
    </source>
</evidence>
<sequence>MRRVRSARGAIAAVSMVALLMTASCASTPGSVTDASSPPPPPVVASPPPSAAPSATGAASATPGCTAPGVVEHVTFDQSSQGALGDFQVYLPPCYAAAPGSRYPVVYLLHGSGHDDAYWLEVGIVGAADDAIGHGKVAPMILVMPDGGPTFGTGRGGETFATFLTSELIPRVDASYRSIATRSGRAIGGISLGGGLALTIAAGAPTLFTAVGGHSPAVRDPAALAAHLTAGGLRVWLDVGAGDSLRDGSISLEKELRGLGGDVHLEVPEGTHVDSYWTAHLAEYLHFYDQSFRASR</sequence>
<reference evidence="3 4" key="1">
    <citation type="submission" date="2018-10" db="EMBL/GenBank/DDBJ databases">
        <title>Tessaracoccus antarcticuss sp. nov., isolated from sediment.</title>
        <authorList>
            <person name="Zhou L.Y."/>
            <person name="Du Z.J."/>
        </authorList>
    </citation>
    <scope>NUCLEOTIDE SEQUENCE [LARGE SCALE GENOMIC DNA]</scope>
    <source>
        <strain evidence="3 4">JDX10</strain>
    </source>
</reference>
<evidence type="ECO:0000256" key="2">
    <source>
        <dbReference type="SAM" id="SignalP"/>
    </source>
</evidence>
<dbReference type="AlphaFoldDB" id="A0A3M0GC05"/>
<dbReference type="Pfam" id="PF00756">
    <property type="entry name" value="Esterase"/>
    <property type="match status" value="1"/>
</dbReference>
<protein>
    <recommendedName>
        <fullName evidence="5">Esterase family protein</fullName>
    </recommendedName>
</protein>
<dbReference type="InterPro" id="IPR000801">
    <property type="entry name" value="Esterase-like"/>
</dbReference>
<dbReference type="InterPro" id="IPR029058">
    <property type="entry name" value="AB_hydrolase_fold"/>
</dbReference>
<evidence type="ECO:0000313" key="4">
    <source>
        <dbReference type="Proteomes" id="UP000275256"/>
    </source>
</evidence>
<evidence type="ECO:0000313" key="3">
    <source>
        <dbReference type="EMBL" id="RMB61957.1"/>
    </source>
</evidence>
<comment type="caution">
    <text evidence="3">The sequence shown here is derived from an EMBL/GenBank/DDBJ whole genome shotgun (WGS) entry which is preliminary data.</text>
</comment>
<keyword evidence="2" id="KW-0732">Signal</keyword>
<keyword evidence="4" id="KW-1185">Reference proteome</keyword>
<dbReference type="EMBL" id="REFW01000001">
    <property type="protein sequence ID" value="RMB61957.1"/>
    <property type="molecule type" value="Genomic_DNA"/>
</dbReference>
<dbReference type="Gene3D" id="3.40.50.1820">
    <property type="entry name" value="alpha/beta hydrolase"/>
    <property type="match status" value="1"/>
</dbReference>
<gene>
    <name evidence="3" type="ORF">EAX62_05050</name>
</gene>
<evidence type="ECO:0008006" key="5">
    <source>
        <dbReference type="Google" id="ProtNLM"/>
    </source>
</evidence>
<organism evidence="3 4">
    <name type="scientific">Tessaracoccus antarcticus</name>
    <dbReference type="NCBI Taxonomy" id="2479848"/>
    <lineage>
        <taxon>Bacteria</taxon>
        <taxon>Bacillati</taxon>
        <taxon>Actinomycetota</taxon>
        <taxon>Actinomycetes</taxon>
        <taxon>Propionibacteriales</taxon>
        <taxon>Propionibacteriaceae</taxon>
        <taxon>Tessaracoccus</taxon>
    </lineage>
</organism>
<dbReference type="Proteomes" id="UP000275256">
    <property type="component" value="Unassembled WGS sequence"/>
</dbReference>
<feature type="compositionally biased region" description="Pro residues" evidence="1">
    <location>
        <begin position="37"/>
        <end position="51"/>
    </location>
</feature>
<dbReference type="PANTHER" id="PTHR48098">
    <property type="entry name" value="ENTEROCHELIN ESTERASE-RELATED"/>
    <property type="match status" value="1"/>
</dbReference>
<dbReference type="SUPFAM" id="SSF53474">
    <property type="entry name" value="alpha/beta-Hydrolases"/>
    <property type="match status" value="1"/>
</dbReference>
<feature type="chain" id="PRO_5018111922" description="Esterase family protein" evidence="2">
    <location>
        <begin position="27"/>
        <end position="296"/>
    </location>
</feature>